<dbReference type="EMBL" id="JBHZQA010000003">
    <property type="protein sequence ID" value="MFE3847797.1"/>
    <property type="molecule type" value="Genomic_DNA"/>
</dbReference>
<sequence>MKLKNTLSTLALLSVVFFSSCNNDTAEKSTANSSTVAKSDGSASNIYAFNETYNITPSVGSLNPVNLGIAGDFAILSKTGITDVYKSAITGDIGSSPITGAAILVRCTEVVGTIYTVDAAGPLPCSVTNATRLTTAIGDMQTAYTDAAGRTNPDFLNLGAGSIGGKTLTPGLYKWTTPLNIPTDITIAGSPTDIFIFQVAGTLKLSSAVRMTLTGGVQAKNIFWVTSDAVTCGTTSHFEGNILGMTGINLQTGATINGRMLAQTAVTLQMNSVTKPQ</sequence>
<dbReference type="RefSeq" id="WP_379857611.1">
    <property type="nucleotide sequence ID" value="NZ_JBHZQA010000003.1"/>
</dbReference>
<evidence type="ECO:0000256" key="2">
    <source>
        <dbReference type="ARBA" id="ARBA00022729"/>
    </source>
</evidence>
<feature type="signal peptide" evidence="3">
    <location>
        <begin position="1"/>
        <end position="25"/>
    </location>
</feature>
<name>A0ABW6HL90_9FLAO</name>
<reference evidence="4 5" key="1">
    <citation type="submission" date="2024-06" db="EMBL/GenBank/DDBJ databases">
        <title>Flavobacterium spp. isolated from glacier.</title>
        <authorList>
            <person name="Han D."/>
        </authorList>
    </citation>
    <scope>NUCLEOTIDE SEQUENCE [LARGE SCALE GENOMIC DNA]</scope>
    <source>
        <strain evidence="4 5">LB3P45</strain>
    </source>
</reference>
<comment type="caution">
    <text evidence="4">The sequence shown here is derived from an EMBL/GenBank/DDBJ whole genome shotgun (WGS) entry which is preliminary data.</text>
</comment>
<dbReference type="NCBIfam" id="NF045625">
    <property type="entry name" value="IBP_CFB"/>
    <property type="match status" value="1"/>
</dbReference>
<dbReference type="Proteomes" id="UP001600039">
    <property type="component" value="Unassembled WGS sequence"/>
</dbReference>
<evidence type="ECO:0000313" key="4">
    <source>
        <dbReference type="EMBL" id="MFE3847797.1"/>
    </source>
</evidence>
<keyword evidence="2 3" id="KW-0732">Signal</keyword>
<proteinExistence type="inferred from homology"/>
<dbReference type="PROSITE" id="PS51257">
    <property type="entry name" value="PROKAR_LIPOPROTEIN"/>
    <property type="match status" value="1"/>
</dbReference>
<organism evidence="4 5">
    <name type="scientific">Flavobacterium fructosi</name>
    <dbReference type="NCBI Taxonomy" id="3230416"/>
    <lineage>
        <taxon>Bacteria</taxon>
        <taxon>Pseudomonadati</taxon>
        <taxon>Bacteroidota</taxon>
        <taxon>Flavobacteriia</taxon>
        <taxon>Flavobacteriales</taxon>
        <taxon>Flavobacteriaceae</taxon>
        <taxon>Flavobacterium</taxon>
    </lineage>
</organism>
<keyword evidence="5" id="KW-1185">Reference proteome</keyword>
<gene>
    <name evidence="4" type="ORF">ACFX5D_07445</name>
</gene>
<protein>
    <submittedName>
        <fullName evidence="4">Ice-binding protein</fullName>
    </submittedName>
</protein>
<comment type="similarity">
    <text evidence="1">Belongs to the ice-binding protein family.</text>
</comment>
<evidence type="ECO:0000313" key="5">
    <source>
        <dbReference type="Proteomes" id="UP001600039"/>
    </source>
</evidence>
<dbReference type="InterPro" id="IPR021884">
    <property type="entry name" value="Ice-bd_prot"/>
</dbReference>
<dbReference type="Pfam" id="PF11999">
    <property type="entry name" value="Ice_binding"/>
    <property type="match status" value="1"/>
</dbReference>
<feature type="chain" id="PRO_5046009083" evidence="3">
    <location>
        <begin position="26"/>
        <end position="277"/>
    </location>
</feature>
<accession>A0ABW6HL90</accession>
<evidence type="ECO:0000256" key="1">
    <source>
        <dbReference type="ARBA" id="ARBA00005445"/>
    </source>
</evidence>
<evidence type="ECO:0000256" key="3">
    <source>
        <dbReference type="SAM" id="SignalP"/>
    </source>
</evidence>